<dbReference type="PROSITE" id="PS50011">
    <property type="entry name" value="PROTEIN_KINASE_DOM"/>
    <property type="match status" value="1"/>
</dbReference>
<dbReference type="OrthoDB" id="9801841at2"/>
<dbReference type="InterPro" id="IPR003594">
    <property type="entry name" value="HATPase_dom"/>
</dbReference>
<dbReference type="InterPro" id="IPR027417">
    <property type="entry name" value="P-loop_NTPase"/>
</dbReference>
<protein>
    <recommendedName>
        <fullName evidence="2">histidine kinase</fullName>
        <ecNumber evidence="2">2.7.13.3</ecNumber>
    </recommendedName>
</protein>
<dbReference type="CDD" id="cd00082">
    <property type="entry name" value="HisKA"/>
    <property type="match status" value="1"/>
</dbReference>
<evidence type="ECO:0000259" key="7">
    <source>
        <dbReference type="PROSITE" id="PS50011"/>
    </source>
</evidence>
<dbReference type="SUPFAM" id="SSF56112">
    <property type="entry name" value="Protein kinase-like (PK-like)"/>
    <property type="match status" value="1"/>
</dbReference>
<evidence type="ECO:0000259" key="8">
    <source>
        <dbReference type="PROSITE" id="PS50109"/>
    </source>
</evidence>
<dbReference type="InterPro" id="IPR053159">
    <property type="entry name" value="Hybrid_Histidine_Kinase"/>
</dbReference>
<dbReference type="SMART" id="SM00388">
    <property type="entry name" value="HisKA"/>
    <property type="match status" value="1"/>
</dbReference>
<keyword evidence="4 9" id="KW-0418">Kinase</keyword>
<dbReference type="SUPFAM" id="SSF55781">
    <property type="entry name" value="GAF domain-like"/>
    <property type="match status" value="1"/>
</dbReference>
<dbReference type="InterPro" id="IPR011009">
    <property type="entry name" value="Kinase-like_dom_sf"/>
</dbReference>
<geneLocation type="plasmid" evidence="10">
    <name>pnfsy07</name>
</geneLocation>
<dbReference type="Pfam" id="PF00512">
    <property type="entry name" value="HisKA"/>
    <property type="match status" value="1"/>
</dbReference>
<dbReference type="PRINTS" id="PR00344">
    <property type="entry name" value="BCTRLSENSOR"/>
</dbReference>
<feature type="coiled-coil region" evidence="6">
    <location>
        <begin position="1514"/>
        <end position="1548"/>
    </location>
</feature>
<dbReference type="KEGG" id="nfl:COO91_10277"/>
<evidence type="ECO:0000256" key="1">
    <source>
        <dbReference type="ARBA" id="ARBA00000085"/>
    </source>
</evidence>
<dbReference type="Gene3D" id="1.10.287.130">
    <property type="match status" value="1"/>
</dbReference>
<dbReference type="CDD" id="cd14014">
    <property type="entry name" value="STKc_PknB_like"/>
    <property type="match status" value="1"/>
</dbReference>
<gene>
    <name evidence="9" type="ORF">COO91_10277</name>
</gene>
<proteinExistence type="predicted"/>
<feature type="domain" description="Protein kinase" evidence="7">
    <location>
        <begin position="7"/>
        <end position="270"/>
    </location>
</feature>
<dbReference type="InterPro" id="IPR003661">
    <property type="entry name" value="HisK_dim/P_dom"/>
</dbReference>
<dbReference type="InterPro" id="IPR029016">
    <property type="entry name" value="GAF-like_dom_sf"/>
</dbReference>
<dbReference type="SUPFAM" id="SSF47384">
    <property type="entry name" value="Homodimeric domain of signal transducing histidine kinase"/>
    <property type="match status" value="1"/>
</dbReference>
<dbReference type="Gene3D" id="1.10.510.10">
    <property type="entry name" value="Transferase(Phosphotransferase) domain 1"/>
    <property type="match status" value="1"/>
</dbReference>
<evidence type="ECO:0000256" key="4">
    <source>
        <dbReference type="ARBA" id="ARBA00022777"/>
    </source>
</evidence>
<comment type="catalytic activity">
    <reaction evidence="1">
        <text>ATP + protein L-histidine = ADP + protein N-phospho-L-histidine.</text>
        <dbReference type="EC" id="2.7.13.3"/>
    </reaction>
</comment>
<dbReference type="InterPro" id="IPR036097">
    <property type="entry name" value="HisK_dim/P_sf"/>
</dbReference>
<dbReference type="PROSITE" id="PS50109">
    <property type="entry name" value="HIS_KIN"/>
    <property type="match status" value="1"/>
</dbReference>
<evidence type="ECO:0000313" key="10">
    <source>
        <dbReference type="Proteomes" id="UP000232003"/>
    </source>
</evidence>
<dbReference type="Gene3D" id="3.40.50.300">
    <property type="entry name" value="P-loop containing nucleotide triphosphate hydrolases"/>
    <property type="match status" value="1"/>
</dbReference>
<dbReference type="Gene3D" id="3.30.450.40">
    <property type="match status" value="1"/>
</dbReference>
<dbReference type="Gene3D" id="3.30.565.10">
    <property type="entry name" value="Histidine kinase-like ATPase, C-terminal domain"/>
    <property type="match status" value="1"/>
</dbReference>
<keyword evidence="9" id="KW-0723">Serine/threonine-protein kinase</keyword>
<evidence type="ECO:0000256" key="3">
    <source>
        <dbReference type="ARBA" id="ARBA00022553"/>
    </source>
</evidence>
<dbReference type="InterPro" id="IPR003018">
    <property type="entry name" value="GAF"/>
</dbReference>
<keyword evidence="3" id="KW-0597">Phosphoprotein</keyword>
<dbReference type="InterPro" id="IPR005467">
    <property type="entry name" value="His_kinase_dom"/>
</dbReference>
<dbReference type="Pfam" id="PF01590">
    <property type="entry name" value="GAF"/>
    <property type="match status" value="1"/>
</dbReference>
<organism evidence="9 10">
    <name type="scientific">Nostoc flagelliforme CCNUN1</name>
    <dbReference type="NCBI Taxonomy" id="2038116"/>
    <lineage>
        <taxon>Bacteria</taxon>
        <taxon>Bacillati</taxon>
        <taxon>Cyanobacteriota</taxon>
        <taxon>Cyanophyceae</taxon>
        <taxon>Nostocales</taxon>
        <taxon>Nostocaceae</taxon>
        <taxon>Nostoc</taxon>
    </lineage>
</organism>
<dbReference type="PANTHER" id="PTHR43642">
    <property type="entry name" value="HYBRID SIGNAL TRANSDUCTION HISTIDINE KINASE G"/>
    <property type="match status" value="1"/>
</dbReference>
<keyword evidence="10" id="KW-1185">Reference proteome</keyword>
<dbReference type="SMART" id="SM00065">
    <property type="entry name" value="GAF"/>
    <property type="match status" value="1"/>
</dbReference>
<reference evidence="9 10" key="1">
    <citation type="submission" date="2017-11" db="EMBL/GenBank/DDBJ databases">
        <title>Complete genome of a free-living desiccation-tolerant cyanobacterium and its photosynthetic adaptation to extreme terrestrial habitat.</title>
        <authorList>
            <person name="Shang J."/>
        </authorList>
    </citation>
    <scope>NUCLEOTIDE SEQUENCE [LARGE SCALE GENOMIC DNA]</scope>
    <source>
        <strain evidence="9 10">CCNUN1</strain>
        <plasmid evidence="10">pnfsy07</plasmid>
    </source>
</reference>
<dbReference type="Proteomes" id="UP000232003">
    <property type="component" value="Plasmid pNFSY07"/>
</dbReference>
<accession>A0A2K8T8S8</accession>
<dbReference type="PANTHER" id="PTHR43642:SF1">
    <property type="entry name" value="HYBRID SIGNAL TRANSDUCTION HISTIDINE KINASE G"/>
    <property type="match status" value="1"/>
</dbReference>
<evidence type="ECO:0000256" key="5">
    <source>
        <dbReference type="ARBA" id="ARBA00023012"/>
    </source>
</evidence>
<keyword evidence="4 9" id="KW-0808">Transferase</keyword>
<dbReference type="EC" id="2.7.13.3" evidence="2"/>
<dbReference type="RefSeq" id="WP_100903944.1">
    <property type="nucleotide sequence ID" value="NZ_CAWNNC010000008.1"/>
</dbReference>
<evidence type="ECO:0000256" key="2">
    <source>
        <dbReference type="ARBA" id="ARBA00012438"/>
    </source>
</evidence>
<evidence type="ECO:0000313" key="9">
    <source>
        <dbReference type="EMBL" id="AUB44061.1"/>
    </source>
</evidence>
<dbReference type="Pfam" id="PF00069">
    <property type="entry name" value="Pkinase"/>
    <property type="match status" value="1"/>
</dbReference>
<dbReference type="EMBL" id="CP024792">
    <property type="protein sequence ID" value="AUB44061.1"/>
    <property type="molecule type" value="Genomic_DNA"/>
</dbReference>
<dbReference type="SUPFAM" id="SSF52540">
    <property type="entry name" value="P-loop containing nucleoside triphosphate hydrolases"/>
    <property type="match status" value="1"/>
</dbReference>
<dbReference type="InterPro" id="IPR004358">
    <property type="entry name" value="Sig_transdc_His_kin-like_C"/>
</dbReference>
<dbReference type="GO" id="GO:0005524">
    <property type="term" value="F:ATP binding"/>
    <property type="evidence" value="ECO:0007669"/>
    <property type="project" value="InterPro"/>
</dbReference>
<dbReference type="SUPFAM" id="SSF55874">
    <property type="entry name" value="ATPase domain of HSP90 chaperone/DNA topoisomerase II/histidine kinase"/>
    <property type="match status" value="1"/>
</dbReference>
<dbReference type="InterPro" id="IPR036890">
    <property type="entry name" value="HATPase_C_sf"/>
</dbReference>
<evidence type="ECO:0000256" key="6">
    <source>
        <dbReference type="SAM" id="Coils"/>
    </source>
</evidence>
<keyword evidence="6" id="KW-0175">Coiled coil</keyword>
<dbReference type="GO" id="GO:0004674">
    <property type="term" value="F:protein serine/threonine kinase activity"/>
    <property type="evidence" value="ECO:0007669"/>
    <property type="project" value="UniProtKB-KW"/>
</dbReference>
<dbReference type="SMART" id="SM00387">
    <property type="entry name" value="HATPase_c"/>
    <property type="match status" value="1"/>
</dbReference>
<dbReference type="Pfam" id="PF02518">
    <property type="entry name" value="HATPase_c"/>
    <property type="match status" value="1"/>
</dbReference>
<keyword evidence="5" id="KW-0902">Two-component regulatory system</keyword>
<sequence>MDTITGYQITAKIYESDNSLVYRAILNHNHQPVILKILKENYPTPSELIRYKQEYEITSYLNLDGVIKAYDLQRHQNSLVMFLEDFGGESLNILMGERKFTLEEFLIIAIKITASLDVIHTANVIHKDINPSNIVFNPKTGELKIIDFGISTILSSEKPTIYNLDHLEGTLAYISPEQTGRMNRRIDYRTDFYSLGVTFYKMLTHQLPFESTDAMELLHCHIAKQPVPPEQIINEIPKTVSNIVMKLLAKTAEERYQSAWGLKADLETCLKQLQSTGQISNLPFAHQDISDKFQIPQKLYGREEQINQLLATFERVSLGSTEMMLVVGYSGIGKSALVNEIYKPIMRQRGYFILGKFDQFKRDIPYASLIQAFQELIGQLLTESEMQLQVWKQKLLDALGNNGQVIIDVIPEVKLIIGEQPPVLKLGQTESQNRFNLVFQKFVGVFTKKEHPLAIFLDDLQWADLPSLKLIELLVTNIDSQYLLMLGAYRNNEVNATHPLILHLEQIQKMSSKVQYITLKPLSIDHVNQLIADTLKCSTEISKSLADLVFNQTNGNPFFVNQLLHSLYKQNLLFFDRNIGTWKWEIEHIKAVEITDNVVELMLKKIKRLDKSTQNILKLAACIGNRFNLEVLSVVNGKSLSDTATALFPALQEGLILPLSNDYKISLLYNEDTSLVCNSERFVSLIDSYLSSIPYKFLHDRVQQAAYALIPEDQKKEVHLKVGQQLLNNTHQDDIEEKIFDIVNHYNIGAELITHHSERDNLAQLNLLAGRRAKVSAAYESALKYLETGLELLTSHSWKNQYGLTLSLYLETVEAQYLNTQFEKAEKLSFVVLKQAKTLLDTVKIYEIKIQSYYAKLDLQKAIDTACEILTKLGVLLPQKPSKWAIHKEQKAIELLLKDKQIEDLINLPEMTDPYKLAAVRILLIVTSAAIITNSLLYPLVTLTTVNLCIKYGNPPQAAGVYVFYGQLLCGFMKDINSGYQFGQLSLRLLEKFNVREIQSLVIHFYNGFIRHWKEPVKAIKLKQMQEGIHIGIETGAFENACYNAIDYCLFSIFAKSNLEKFEQKYIEYTKLTIELKQDYSVFYIKAAIQIALNLIDKSKNEYYLISGNSPEEEKLLLKEWTKSNTQWLLNITYLGKIIVSYFFKNYVQAVEAAIECDKYAESCAAYLVSVQHNFYFSLSLLALNNCDNTQQKQLLRKVSLNQKIMKEWAFHCPANFLHKYELVEAEKARVMGKNLRAMEYYDRAIRGAREQKILQEEALAYERAAEFYLSIGREEIGYLYLNNAYFCYTCWGAKAKVKDLESEYPQLLVGAVNRTGIQDISTSTSTTGSDMKVLELTTVIKASQALAHEIILDKLLQKLMKIVIENAGAQKGYLILDKESKWVIEAEGSVDSDQVTILQSIPVDSVDAVHQVPLLSTAIVNYVARTQKNVVLNDAIHEQEFSYDPYIIATQPKSILCTPLLHQGKLTGILYLKNNLTTGAFTPERVEILKILSAQAAISIENSRLYEQLEDYNRTLEHKVKARTQELEEKNEELDTTLKKLKSTQTQMIAQEKLASMGALAAGIAHEIKNPLNFVNNFAELSVELAQELVEEIENQKEQLYPATKEYIEDILENLSQNAKKINEHGKRADNIVRGMLMLSRGQSGQRNLTDIHTLLEESINLVYHGMRAKQPSFEITIVKNYDDCLAKVNVVPQDISRAFINIINNACYALTEKTKEGGEGFLPMLSISTKDLGKQLEISIRDNGKGIPQGVIDKIFDPFFTTKVTGEGTGLGLSISHDIIVQEHQGEIKIKTEENNYTEFILTLPKNLPENDIQK</sequence>
<dbReference type="Pfam" id="PF13191">
    <property type="entry name" value="AAA_16"/>
    <property type="match status" value="1"/>
</dbReference>
<dbReference type="InterPro" id="IPR000719">
    <property type="entry name" value="Prot_kinase_dom"/>
</dbReference>
<dbReference type="InterPro" id="IPR041664">
    <property type="entry name" value="AAA_16"/>
</dbReference>
<feature type="domain" description="Histidine kinase" evidence="8">
    <location>
        <begin position="1564"/>
        <end position="1810"/>
    </location>
</feature>
<name>A0A2K8T8S8_9NOSO</name>
<keyword evidence="9" id="KW-0614">Plasmid</keyword>
<dbReference type="GO" id="GO:0000155">
    <property type="term" value="F:phosphorelay sensor kinase activity"/>
    <property type="evidence" value="ECO:0007669"/>
    <property type="project" value="InterPro"/>
</dbReference>